<feature type="compositionally biased region" description="Polar residues" evidence="1">
    <location>
        <begin position="30"/>
        <end position="43"/>
    </location>
</feature>
<dbReference type="AlphaFoldDB" id="A0A1Y2GMV2"/>
<evidence type="ECO:0000313" key="3">
    <source>
        <dbReference type="Proteomes" id="UP000193648"/>
    </source>
</evidence>
<dbReference type="OrthoDB" id="2437094at2759"/>
<evidence type="ECO:0000313" key="2">
    <source>
        <dbReference type="EMBL" id="ORZ16121.1"/>
    </source>
</evidence>
<evidence type="ECO:0000256" key="1">
    <source>
        <dbReference type="SAM" id="MobiDB-lite"/>
    </source>
</evidence>
<dbReference type="EMBL" id="MCFF01000018">
    <property type="protein sequence ID" value="ORZ16121.1"/>
    <property type="molecule type" value="Genomic_DNA"/>
</dbReference>
<comment type="caution">
    <text evidence="2">The sequence shown here is derived from an EMBL/GenBank/DDBJ whole genome shotgun (WGS) entry which is preliminary data.</text>
</comment>
<feature type="region of interest" description="Disordered" evidence="1">
    <location>
        <begin position="239"/>
        <end position="258"/>
    </location>
</feature>
<sequence length="285" mass="33496">MDGEPSLKAKILSICPPFEKLDCVYSSSLSLNSPRPIQSTDFTDPSIFDSNDDDDDDDSIVEIDSEDNVKLPTVSSTASINARRMTKRRKIAIETTSAESMLVMLQKARNAVEKDIIESKEWANERKSIVSNRESAVCHREHVLFSKEVDLYSKHKEMDKKKKIDEDDYDRRKREKDDTIDELRVKHAIEMEQVKEKLEKEKQQIKDKFEKEIQEIMERFEKERQGFIAEKQQIKEELEKDRQKVKEEYEQEKKERKAAEEKYIPLLCENAVLKRELEFAKQGTK</sequence>
<dbReference type="RefSeq" id="XP_021881468.1">
    <property type="nucleotide sequence ID" value="XM_022026550.1"/>
</dbReference>
<feature type="region of interest" description="Disordered" evidence="1">
    <location>
        <begin position="30"/>
        <end position="60"/>
    </location>
</feature>
<reference evidence="2 3" key="1">
    <citation type="submission" date="2016-07" db="EMBL/GenBank/DDBJ databases">
        <title>Pervasive Adenine N6-methylation of Active Genes in Fungi.</title>
        <authorList>
            <consortium name="DOE Joint Genome Institute"/>
            <person name="Mondo S.J."/>
            <person name="Dannebaum R.O."/>
            <person name="Kuo R.C."/>
            <person name="Labutti K."/>
            <person name="Haridas S."/>
            <person name="Kuo A."/>
            <person name="Salamov A."/>
            <person name="Ahrendt S.R."/>
            <person name="Lipzen A."/>
            <person name="Sullivan W."/>
            <person name="Andreopoulos W.B."/>
            <person name="Clum A."/>
            <person name="Lindquist E."/>
            <person name="Daum C."/>
            <person name="Ramamoorthy G.K."/>
            <person name="Gryganskyi A."/>
            <person name="Culley D."/>
            <person name="Magnuson J.K."/>
            <person name="James T.Y."/>
            <person name="O'Malley M.A."/>
            <person name="Stajich J.E."/>
            <person name="Spatafora J.W."/>
            <person name="Visel A."/>
            <person name="Grigoriev I.V."/>
        </authorList>
    </citation>
    <scope>NUCLEOTIDE SEQUENCE [LARGE SCALE GENOMIC DNA]</scope>
    <source>
        <strain evidence="2 3">NRRL 3116</strain>
    </source>
</reference>
<keyword evidence="3" id="KW-1185">Reference proteome</keyword>
<gene>
    <name evidence="2" type="ORF">BCR41DRAFT_370709</name>
</gene>
<dbReference type="InParanoid" id="A0A1Y2GMV2"/>
<protein>
    <submittedName>
        <fullName evidence="2">Uncharacterized protein</fullName>
    </submittedName>
</protein>
<organism evidence="2 3">
    <name type="scientific">Lobosporangium transversale</name>
    <dbReference type="NCBI Taxonomy" id="64571"/>
    <lineage>
        <taxon>Eukaryota</taxon>
        <taxon>Fungi</taxon>
        <taxon>Fungi incertae sedis</taxon>
        <taxon>Mucoromycota</taxon>
        <taxon>Mortierellomycotina</taxon>
        <taxon>Mortierellomycetes</taxon>
        <taxon>Mortierellales</taxon>
        <taxon>Mortierellaceae</taxon>
        <taxon>Lobosporangium</taxon>
    </lineage>
</organism>
<dbReference type="Proteomes" id="UP000193648">
    <property type="component" value="Unassembled WGS sequence"/>
</dbReference>
<name>A0A1Y2GMV2_9FUNG</name>
<proteinExistence type="predicted"/>
<feature type="compositionally biased region" description="Acidic residues" evidence="1">
    <location>
        <begin position="50"/>
        <end position="60"/>
    </location>
</feature>
<dbReference type="GeneID" id="33568393"/>
<feature type="region of interest" description="Disordered" evidence="1">
    <location>
        <begin position="156"/>
        <end position="175"/>
    </location>
</feature>
<accession>A0A1Y2GMV2</accession>